<evidence type="ECO:0000313" key="1">
    <source>
        <dbReference type="EMBL" id="MCK0197753.1"/>
    </source>
</evidence>
<gene>
    <name evidence="1" type="ORF">MWN34_12605</name>
</gene>
<evidence type="ECO:0000313" key="2">
    <source>
        <dbReference type="Proteomes" id="UP001203284"/>
    </source>
</evidence>
<proteinExistence type="predicted"/>
<dbReference type="Proteomes" id="UP001203284">
    <property type="component" value="Unassembled WGS sequence"/>
</dbReference>
<dbReference type="EMBL" id="JALKCH010000007">
    <property type="protein sequence ID" value="MCK0197753.1"/>
    <property type="molecule type" value="Genomic_DNA"/>
</dbReference>
<name>A0ABT0DCS0_9HYPH</name>
<protein>
    <submittedName>
        <fullName evidence="1">Uncharacterized protein</fullName>
    </submittedName>
</protein>
<accession>A0ABT0DCS0</accession>
<sequence>MKVLAEFDADVGPVRFRRMRLAQDIHAGPSVMMPAACAGMAAAIIDSGIKDAVRREAWRMYREQRP</sequence>
<organism evidence="1 2">
    <name type="scientific">Ancylobacter crimeensis</name>
    <dbReference type="NCBI Taxonomy" id="2579147"/>
    <lineage>
        <taxon>Bacteria</taxon>
        <taxon>Pseudomonadati</taxon>
        <taxon>Pseudomonadota</taxon>
        <taxon>Alphaproteobacteria</taxon>
        <taxon>Hyphomicrobiales</taxon>
        <taxon>Xanthobacteraceae</taxon>
        <taxon>Ancylobacter</taxon>
    </lineage>
</organism>
<keyword evidence="2" id="KW-1185">Reference proteome</keyword>
<reference evidence="1 2" key="1">
    <citation type="submission" date="2022-04" db="EMBL/GenBank/DDBJ databases">
        <authorList>
            <person name="Grouzdev D.S."/>
            <person name="Pantiukh K.S."/>
            <person name="Krutkina M.S."/>
        </authorList>
    </citation>
    <scope>NUCLEOTIDE SEQUENCE [LARGE SCALE GENOMIC DNA]</scope>
    <source>
        <strain evidence="1 2">6x-1</strain>
    </source>
</reference>
<comment type="caution">
    <text evidence="1">The sequence shown here is derived from an EMBL/GenBank/DDBJ whole genome shotgun (WGS) entry which is preliminary data.</text>
</comment>
<dbReference type="RefSeq" id="WP_247029644.1">
    <property type="nucleotide sequence ID" value="NZ_JALKCH010000007.1"/>
</dbReference>